<evidence type="ECO:0000256" key="3">
    <source>
        <dbReference type="ARBA" id="ARBA00004664"/>
    </source>
</evidence>
<dbReference type="InterPro" id="IPR045186">
    <property type="entry name" value="Indole-3-glycerol_P_synth"/>
</dbReference>
<dbReference type="Proteomes" id="UP000815846">
    <property type="component" value="Unassembled WGS sequence"/>
</dbReference>
<comment type="pathway">
    <text evidence="3 16">Amino-acid biosynthesis; L-tryptophan biosynthesis; L-tryptophan from chorismate: step 3/5.</text>
</comment>
<evidence type="ECO:0000256" key="16">
    <source>
        <dbReference type="HAMAP-Rule" id="MF_00135"/>
    </source>
</evidence>
<comment type="function">
    <text evidence="14">Bifunctional enzyme that catalyzes two sequential steps of tryptophan biosynthetic pathway. The first reaction is catalyzed by the isomerase, coded by the TrpF domain; the second reaction is catalyzed by the synthase, coded by the TrpC domain.</text>
</comment>
<feature type="domain" description="N-(5'phosphoribosyl) anthranilate isomerase (PRAI)" evidence="18">
    <location>
        <begin position="280"/>
        <end position="480"/>
    </location>
</feature>
<dbReference type="RefSeq" id="WP_101345033.1">
    <property type="nucleotide sequence ID" value="NZ_PJAI02000010.1"/>
</dbReference>
<dbReference type="EC" id="5.3.1.24" evidence="16"/>
<dbReference type="NCBIfam" id="NF006945">
    <property type="entry name" value="PRK09427.1"/>
    <property type="match status" value="1"/>
</dbReference>
<keyword evidence="20" id="KW-1185">Reference proteome</keyword>
<proteinExistence type="inferred from homology"/>
<reference evidence="19 20" key="1">
    <citation type="submission" date="2019-08" db="EMBL/GenBank/DDBJ databases">
        <title>Microbe sample from Colwellia echini.</title>
        <authorList>
            <person name="Christiansen L."/>
            <person name="Pathiraja D."/>
            <person name="Schultz-Johansen M."/>
            <person name="Choi I.-G."/>
            <person name="Stougaard P."/>
        </authorList>
    </citation>
    <scope>NUCLEOTIDE SEQUENCE [LARGE SCALE GENOMIC DNA]</scope>
    <source>
        <strain evidence="19 20">A3</strain>
    </source>
</reference>
<comment type="similarity">
    <text evidence="5">In the N-terminal section; belongs to the TrpC family.</text>
</comment>
<organism evidence="19 20">
    <name type="scientific">Colwellia echini</name>
    <dbReference type="NCBI Taxonomy" id="1982103"/>
    <lineage>
        <taxon>Bacteria</taxon>
        <taxon>Pseudomonadati</taxon>
        <taxon>Pseudomonadota</taxon>
        <taxon>Gammaproteobacteria</taxon>
        <taxon>Alteromonadales</taxon>
        <taxon>Colwelliaceae</taxon>
        <taxon>Colwellia</taxon>
    </lineage>
</organism>
<dbReference type="EMBL" id="PJAI02000010">
    <property type="protein sequence ID" value="TYK65513.1"/>
    <property type="molecule type" value="Genomic_DNA"/>
</dbReference>
<comment type="catalytic activity">
    <reaction evidence="2 15">
        <text>1-(2-carboxyphenylamino)-1-deoxy-D-ribulose 5-phosphate + H(+) = (1S,2R)-1-C-(indol-3-yl)glycerol 3-phosphate + CO2 + H2O</text>
        <dbReference type="Rhea" id="RHEA:23476"/>
        <dbReference type="ChEBI" id="CHEBI:15377"/>
        <dbReference type="ChEBI" id="CHEBI:15378"/>
        <dbReference type="ChEBI" id="CHEBI:16526"/>
        <dbReference type="ChEBI" id="CHEBI:58613"/>
        <dbReference type="ChEBI" id="CHEBI:58866"/>
        <dbReference type="EC" id="4.1.1.48"/>
    </reaction>
</comment>
<gene>
    <name evidence="19" type="primary">trpCF</name>
    <name evidence="15" type="synonym">trpC</name>
    <name evidence="16" type="synonym">trpF</name>
    <name evidence="19" type="ORF">CWS31_010510</name>
</gene>
<evidence type="ECO:0000256" key="2">
    <source>
        <dbReference type="ARBA" id="ARBA00001633"/>
    </source>
</evidence>
<evidence type="ECO:0000259" key="18">
    <source>
        <dbReference type="Pfam" id="PF00697"/>
    </source>
</evidence>
<evidence type="ECO:0000256" key="13">
    <source>
        <dbReference type="ARBA" id="ARBA00023268"/>
    </source>
</evidence>
<evidence type="ECO:0000256" key="8">
    <source>
        <dbReference type="ARBA" id="ARBA00022793"/>
    </source>
</evidence>
<dbReference type="EC" id="4.1.1.48" evidence="15"/>
<comment type="catalytic activity">
    <reaction evidence="1 16">
        <text>N-(5-phospho-beta-D-ribosyl)anthranilate = 1-(2-carboxyphenylamino)-1-deoxy-D-ribulose 5-phosphate</text>
        <dbReference type="Rhea" id="RHEA:21540"/>
        <dbReference type="ChEBI" id="CHEBI:18277"/>
        <dbReference type="ChEBI" id="CHEBI:58613"/>
        <dbReference type="EC" id="5.3.1.24"/>
    </reaction>
</comment>
<dbReference type="PROSITE" id="PS00614">
    <property type="entry name" value="IGPS"/>
    <property type="match status" value="1"/>
</dbReference>
<name>A0ABY3MWD1_9GAMM</name>
<evidence type="ECO:0000256" key="12">
    <source>
        <dbReference type="ARBA" id="ARBA00023239"/>
    </source>
</evidence>
<feature type="domain" description="Indole-3-glycerol phosphate synthase" evidence="17">
    <location>
        <begin position="19"/>
        <end position="262"/>
    </location>
</feature>
<comment type="similarity">
    <text evidence="16">Belongs to the TrpF family.</text>
</comment>
<dbReference type="SUPFAM" id="SSF51366">
    <property type="entry name" value="Ribulose-phoshate binding barrel"/>
    <property type="match status" value="2"/>
</dbReference>
<dbReference type="InterPro" id="IPR011060">
    <property type="entry name" value="RibuloseP-bd_barrel"/>
</dbReference>
<evidence type="ECO:0000256" key="7">
    <source>
        <dbReference type="ARBA" id="ARBA00022605"/>
    </source>
</evidence>
<evidence type="ECO:0000256" key="9">
    <source>
        <dbReference type="ARBA" id="ARBA00022822"/>
    </source>
</evidence>
<dbReference type="HAMAP" id="MF_00134_B">
    <property type="entry name" value="IGPS_B"/>
    <property type="match status" value="1"/>
</dbReference>
<dbReference type="CDD" id="cd00405">
    <property type="entry name" value="PRAI"/>
    <property type="match status" value="1"/>
</dbReference>
<dbReference type="InterPro" id="IPR013798">
    <property type="entry name" value="Indole-3-glycerol_P_synth_dom"/>
</dbReference>
<dbReference type="CDD" id="cd00331">
    <property type="entry name" value="IGPS"/>
    <property type="match status" value="1"/>
</dbReference>
<evidence type="ECO:0000313" key="19">
    <source>
        <dbReference type="EMBL" id="TYK65513.1"/>
    </source>
</evidence>
<comment type="pathway">
    <text evidence="4 15">Amino-acid biosynthesis; L-tryptophan biosynthesis; L-tryptophan from chorismate: step 4/5.</text>
</comment>
<dbReference type="HAMAP" id="MF_00135">
    <property type="entry name" value="PRAI"/>
    <property type="match status" value="1"/>
</dbReference>
<keyword evidence="8 15" id="KW-0210">Decarboxylase</keyword>
<evidence type="ECO:0000256" key="1">
    <source>
        <dbReference type="ARBA" id="ARBA00001164"/>
    </source>
</evidence>
<dbReference type="InterPro" id="IPR013785">
    <property type="entry name" value="Aldolase_TIM"/>
</dbReference>
<evidence type="ECO:0000256" key="15">
    <source>
        <dbReference type="HAMAP-Rule" id="MF_00134"/>
    </source>
</evidence>
<dbReference type="Gene3D" id="3.20.20.70">
    <property type="entry name" value="Aldolase class I"/>
    <property type="match status" value="2"/>
</dbReference>
<comment type="similarity">
    <text evidence="6">In the C-terminal section; belongs to the TrpF family.</text>
</comment>
<dbReference type="InterPro" id="IPR001240">
    <property type="entry name" value="PRAI_dom"/>
</dbReference>
<dbReference type="Pfam" id="PF00697">
    <property type="entry name" value="PRAI"/>
    <property type="match status" value="1"/>
</dbReference>
<dbReference type="GO" id="GO:0004425">
    <property type="term" value="F:indole-3-glycerol-phosphate synthase activity"/>
    <property type="evidence" value="ECO:0007669"/>
    <property type="project" value="UniProtKB-EC"/>
</dbReference>
<evidence type="ECO:0000259" key="17">
    <source>
        <dbReference type="Pfam" id="PF00218"/>
    </source>
</evidence>
<keyword evidence="10 15" id="KW-0057">Aromatic amino acid biosynthesis</keyword>
<accession>A0ABY3MWD1</accession>
<dbReference type="InterPro" id="IPR001468">
    <property type="entry name" value="Indole-3-GlycerolPSynthase_CS"/>
</dbReference>
<keyword evidence="7 15" id="KW-0028">Amino-acid biosynthesis</keyword>
<evidence type="ECO:0000256" key="14">
    <source>
        <dbReference type="ARBA" id="ARBA00025592"/>
    </source>
</evidence>
<protein>
    <recommendedName>
        <fullName evidence="15 16">Multifunctional fusion protein</fullName>
    </recommendedName>
    <domain>
        <recommendedName>
            <fullName evidence="15">Indole-3-glycerol phosphate synthase</fullName>
            <shortName evidence="15">IGPS</shortName>
            <ecNumber evidence="15">4.1.1.48</ecNumber>
        </recommendedName>
    </domain>
    <domain>
        <recommendedName>
            <fullName evidence="16">N-(5'-phosphoribosyl)anthranilate isomerase</fullName>
            <shortName evidence="16">PRAI</shortName>
            <ecNumber evidence="16">5.3.1.24</ecNumber>
        </recommendedName>
    </domain>
</protein>
<dbReference type="PANTHER" id="PTHR22854">
    <property type="entry name" value="TRYPTOPHAN BIOSYNTHESIS PROTEIN"/>
    <property type="match status" value="1"/>
</dbReference>
<evidence type="ECO:0000256" key="10">
    <source>
        <dbReference type="ARBA" id="ARBA00023141"/>
    </source>
</evidence>
<keyword evidence="11 16" id="KW-0413">Isomerase</keyword>
<comment type="similarity">
    <text evidence="15">Belongs to the TrpC family.</text>
</comment>
<dbReference type="PANTHER" id="PTHR22854:SF2">
    <property type="entry name" value="INDOLE-3-GLYCEROL-PHOSPHATE SYNTHASE"/>
    <property type="match status" value="1"/>
</dbReference>
<dbReference type="GO" id="GO:0004640">
    <property type="term" value="F:phosphoribosylanthranilate isomerase activity"/>
    <property type="evidence" value="ECO:0007669"/>
    <property type="project" value="UniProtKB-EC"/>
</dbReference>
<evidence type="ECO:0000256" key="6">
    <source>
        <dbReference type="ARBA" id="ARBA00009847"/>
    </source>
</evidence>
<sequence length="485" mass="53918">MTTTTNEPTANTSEKRNILERIVDDKRVEIDALKISKPLASFIDDLVPTTKDMYAALTRTKDKPYAGFILECKKASPSKGLIRPDFDVKSICQTYDKYAAAISVLTDKKYFQGDFDYLRTVTESVKCPVLNKDFFIDTYQIHLARHYGADAVLLMLSVLSDEEYKELAAVAEQYNLAILTEISTEDERDRAIALNAKMIGINNRNLRDLSTDLIRTFEYAPTLPDDRIIISESGIYNNAQVRELAPAVDGFLVGSSLMDPNNNVYQDIDLACRKLIYGNNKVCGLTDAKYANAAADAGARFGGLIFAEKSPRYVTKSQAQAIIQADLKLEYVGVFVNENRDTIIDLVKSLKLSAVQLHGSEDEHYIDALTKELKESGCDYCQVWQASPVVQTVPLLNSSVKHHVLDGQSPGSGQSFDWQVLSESEQDLSQSFLAGGLNNDNIEQAIEQLTHVDLFGLDLNSGVEESPGIKSSEKLNQVFSQIRNY</sequence>
<keyword evidence="12 15" id="KW-0456">Lyase</keyword>
<evidence type="ECO:0000256" key="4">
    <source>
        <dbReference type="ARBA" id="ARBA00004696"/>
    </source>
</evidence>
<dbReference type="Pfam" id="PF00218">
    <property type="entry name" value="IGPS"/>
    <property type="match status" value="1"/>
</dbReference>
<evidence type="ECO:0000256" key="11">
    <source>
        <dbReference type="ARBA" id="ARBA00023235"/>
    </source>
</evidence>
<comment type="caution">
    <text evidence="19">The sequence shown here is derived from an EMBL/GenBank/DDBJ whole genome shotgun (WGS) entry which is preliminary data.</text>
</comment>
<keyword evidence="13" id="KW-0511">Multifunctional enzyme</keyword>
<evidence type="ECO:0000256" key="5">
    <source>
        <dbReference type="ARBA" id="ARBA00007902"/>
    </source>
</evidence>
<evidence type="ECO:0000313" key="20">
    <source>
        <dbReference type="Proteomes" id="UP000815846"/>
    </source>
</evidence>
<keyword evidence="9 15" id="KW-0822">Tryptophan biosynthesis</keyword>